<dbReference type="InterPro" id="IPR024775">
    <property type="entry name" value="DinB-like"/>
</dbReference>
<dbReference type="Pfam" id="PF12867">
    <property type="entry name" value="DinB_2"/>
    <property type="match status" value="1"/>
</dbReference>
<evidence type="ECO:0000313" key="3">
    <source>
        <dbReference type="Proteomes" id="UP000515728"/>
    </source>
</evidence>
<dbReference type="Gene3D" id="2.160.20.80">
    <property type="entry name" value="E3 ubiquitin-protein ligase SopA"/>
    <property type="match status" value="1"/>
</dbReference>
<dbReference type="AlphaFoldDB" id="A0A7G7MNC5"/>
<dbReference type="SUPFAM" id="SSF109854">
    <property type="entry name" value="DinB/YfiT-like putative metalloenzymes"/>
    <property type="match status" value="1"/>
</dbReference>
<accession>A0A7G7MNC5</accession>
<reference evidence="2 3" key="1">
    <citation type="submission" date="2020-08" db="EMBL/GenBank/DDBJ databases">
        <authorList>
            <person name="Mo P."/>
        </authorList>
    </citation>
    <scope>NUCLEOTIDE SEQUENCE [LARGE SCALE GENOMIC DNA]</scope>
    <source>
        <strain evidence="2 3">CGMCC 4.1532</strain>
    </source>
</reference>
<dbReference type="Gene3D" id="1.20.120.450">
    <property type="entry name" value="dinb family like domain"/>
    <property type="match status" value="1"/>
</dbReference>
<dbReference type="InterPro" id="IPR001646">
    <property type="entry name" value="5peptide_repeat"/>
</dbReference>
<sequence length="250" mass="28131">MSSDHDRTDAFRGARFTRSDLSGATFHDCDLRGARITGSFLDGLSVSGVFGRLLVDEVDVTEYVTTELDRRHPERVQLRAMRTADEHRAAWELVGRLWARTVERAERLPEAARHERVDGEWSFVETLRHLVFATDCWAGRMVLERPEPYHPLGLVPTDFDPADAATAGLDADARPSLAEVLAVRAGRVALVRDLLDGLTDDGLDRVCTGSPWIGDPDHPRPVRECLHVIMDEECEHRRFAERDLAVLEAR</sequence>
<evidence type="ECO:0000313" key="2">
    <source>
        <dbReference type="EMBL" id="QNG54286.1"/>
    </source>
</evidence>
<feature type="domain" description="DinB-like" evidence="1">
    <location>
        <begin position="96"/>
        <end position="239"/>
    </location>
</feature>
<organism evidence="2 3">
    <name type="scientific">Pseudonocardia petroleophila</name>
    <dbReference type="NCBI Taxonomy" id="37331"/>
    <lineage>
        <taxon>Bacteria</taxon>
        <taxon>Bacillati</taxon>
        <taxon>Actinomycetota</taxon>
        <taxon>Actinomycetes</taxon>
        <taxon>Pseudonocardiales</taxon>
        <taxon>Pseudonocardiaceae</taxon>
        <taxon>Pseudonocardia</taxon>
    </lineage>
</organism>
<dbReference type="SUPFAM" id="SSF141571">
    <property type="entry name" value="Pentapeptide repeat-like"/>
    <property type="match status" value="1"/>
</dbReference>
<gene>
    <name evidence="2" type="ORF">H6H00_10555</name>
</gene>
<proteinExistence type="predicted"/>
<keyword evidence="3" id="KW-1185">Reference proteome</keyword>
<dbReference type="KEGG" id="ppel:H6H00_10555"/>
<name>A0A7G7MNC5_9PSEU</name>
<evidence type="ECO:0000259" key="1">
    <source>
        <dbReference type="Pfam" id="PF12867"/>
    </source>
</evidence>
<dbReference type="InterPro" id="IPR034660">
    <property type="entry name" value="DinB/YfiT-like"/>
</dbReference>
<dbReference type="RefSeq" id="WP_185721108.1">
    <property type="nucleotide sequence ID" value="NZ_BAAAWI010000001.1"/>
</dbReference>
<dbReference type="Proteomes" id="UP000515728">
    <property type="component" value="Chromosome"/>
</dbReference>
<dbReference type="Pfam" id="PF00805">
    <property type="entry name" value="Pentapeptide"/>
    <property type="match status" value="1"/>
</dbReference>
<dbReference type="EMBL" id="CP060131">
    <property type="protein sequence ID" value="QNG54286.1"/>
    <property type="molecule type" value="Genomic_DNA"/>
</dbReference>
<protein>
    <submittedName>
        <fullName evidence="2">DinB family protein</fullName>
    </submittedName>
</protein>